<dbReference type="Proteomes" id="UP001243212">
    <property type="component" value="Unassembled WGS sequence"/>
</dbReference>
<dbReference type="EMBL" id="JAUSQX010000001">
    <property type="protein sequence ID" value="MDP9806323.1"/>
    <property type="molecule type" value="Genomic_DNA"/>
</dbReference>
<feature type="region of interest" description="Disordered" evidence="1">
    <location>
        <begin position="1"/>
        <end position="30"/>
    </location>
</feature>
<gene>
    <name evidence="2" type="ORF">J2S70_000905</name>
</gene>
<evidence type="ECO:0008006" key="4">
    <source>
        <dbReference type="Google" id="ProtNLM"/>
    </source>
</evidence>
<protein>
    <recommendedName>
        <fullName evidence="4">tRNA nuclease CdiA C-terminal domain-containing protein</fullName>
    </recommendedName>
</protein>
<proteinExistence type="predicted"/>
<evidence type="ECO:0000313" key="3">
    <source>
        <dbReference type="Proteomes" id="UP001243212"/>
    </source>
</evidence>
<organism evidence="2 3">
    <name type="scientific">Trueperella bonasi</name>
    <dbReference type="NCBI Taxonomy" id="312286"/>
    <lineage>
        <taxon>Bacteria</taxon>
        <taxon>Bacillati</taxon>
        <taxon>Actinomycetota</taxon>
        <taxon>Actinomycetes</taxon>
        <taxon>Actinomycetales</taxon>
        <taxon>Actinomycetaceae</taxon>
        <taxon>Trueperella</taxon>
    </lineage>
</organism>
<feature type="compositionally biased region" description="Polar residues" evidence="1">
    <location>
        <begin position="7"/>
        <end position="18"/>
    </location>
</feature>
<evidence type="ECO:0000313" key="2">
    <source>
        <dbReference type="EMBL" id="MDP9806323.1"/>
    </source>
</evidence>
<reference evidence="2 3" key="1">
    <citation type="submission" date="2023-07" db="EMBL/GenBank/DDBJ databases">
        <title>Sequencing the genomes of 1000 actinobacteria strains.</title>
        <authorList>
            <person name="Klenk H.-P."/>
        </authorList>
    </citation>
    <scope>NUCLEOTIDE SEQUENCE [LARGE SCALE GENOMIC DNA]</scope>
    <source>
        <strain evidence="2 3">DSM 17163</strain>
    </source>
</reference>
<evidence type="ECO:0000256" key="1">
    <source>
        <dbReference type="SAM" id="MobiDB-lite"/>
    </source>
</evidence>
<comment type="caution">
    <text evidence="2">The sequence shown here is derived from an EMBL/GenBank/DDBJ whole genome shotgun (WGS) entry which is preliminary data.</text>
</comment>
<accession>A0ABT9NH44</accession>
<keyword evidence="3" id="KW-1185">Reference proteome</keyword>
<name>A0ABT9NH44_9ACTO</name>
<sequence>MDDVVRQSGSKQNDNQSAPKFPPRNIHDENRSQIFPVTEDTFSNEWALRRKALQSDLQGESLYPHEIRFLEKFEHLGHRARWIPRDTLRFKSTNDFIWINLDEEVCELKSITAKYSSIKDAIQKAVLRARDNHQVVKDFFIIDLGMKSASEKLRRQLALYNKRIRDGHIRRLWIMSNDGKDFFEINLK</sequence>
<dbReference type="RefSeq" id="WP_307682555.1">
    <property type="nucleotide sequence ID" value="NZ_JAUSQX010000001.1"/>
</dbReference>